<reference evidence="9 10" key="1">
    <citation type="submission" date="2016-10" db="EMBL/GenBank/DDBJ databases">
        <authorList>
            <person name="de Groot N.N."/>
        </authorList>
    </citation>
    <scope>NUCLEOTIDE SEQUENCE [LARGE SCALE GENOMIC DNA]</scope>
    <source>
        <strain evidence="9 10">DSM 16859</strain>
    </source>
</reference>
<dbReference type="EMBL" id="FOGZ01000035">
    <property type="protein sequence ID" value="SES03314.1"/>
    <property type="molecule type" value="Genomic_DNA"/>
</dbReference>
<dbReference type="InterPro" id="IPR038987">
    <property type="entry name" value="MoeA-like"/>
</dbReference>
<evidence type="ECO:0000256" key="2">
    <source>
        <dbReference type="ARBA" id="ARBA00005046"/>
    </source>
</evidence>
<evidence type="ECO:0000313" key="9">
    <source>
        <dbReference type="EMBL" id="SES03314.1"/>
    </source>
</evidence>
<comment type="function">
    <text evidence="1 7">Catalyzes the insertion of molybdate into adenylated molybdopterin with the concomitant release of AMP.</text>
</comment>
<evidence type="ECO:0000256" key="4">
    <source>
        <dbReference type="ARBA" id="ARBA00022505"/>
    </source>
</evidence>
<keyword evidence="7 9" id="KW-0808">Transferase</keyword>
<dbReference type="GO" id="GO:0006777">
    <property type="term" value="P:Mo-molybdopterin cofactor biosynthetic process"/>
    <property type="evidence" value="ECO:0007669"/>
    <property type="project" value="UniProtKB-UniRule"/>
</dbReference>
<dbReference type="SUPFAM" id="SSF63882">
    <property type="entry name" value="MoeA N-terminal region -like"/>
    <property type="match status" value="1"/>
</dbReference>
<dbReference type="InterPro" id="IPR001453">
    <property type="entry name" value="MoaB/Mog_dom"/>
</dbReference>
<keyword evidence="5 7" id="KW-0501">Molybdenum cofactor biosynthesis</keyword>
<dbReference type="InterPro" id="IPR005111">
    <property type="entry name" value="MoeA_C_domain_IV"/>
</dbReference>
<evidence type="ECO:0000256" key="5">
    <source>
        <dbReference type="ARBA" id="ARBA00023150"/>
    </source>
</evidence>
<evidence type="ECO:0000256" key="3">
    <source>
        <dbReference type="ARBA" id="ARBA00010763"/>
    </source>
</evidence>
<dbReference type="InterPro" id="IPR036688">
    <property type="entry name" value="MoeA_C_domain_IV_sf"/>
</dbReference>
<keyword evidence="7" id="KW-0460">Magnesium</keyword>
<dbReference type="SMART" id="SM00852">
    <property type="entry name" value="MoCF_biosynth"/>
    <property type="match status" value="1"/>
</dbReference>
<dbReference type="Gene3D" id="2.40.340.10">
    <property type="entry name" value="MoeA, C-terminal, domain IV"/>
    <property type="match status" value="1"/>
</dbReference>
<dbReference type="Gene3D" id="2.170.190.11">
    <property type="entry name" value="Molybdopterin biosynthesis moea protein, domain 3"/>
    <property type="match status" value="1"/>
</dbReference>
<dbReference type="PANTHER" id="PTHR10192">
    <property type="entry name" value="MOLYBDOPTERIN BIOSYNTHESIS PROTEIN"/>
    <property type="match status" value="1"/>
</dbReference>
<dbReference type="EC" id="2.10.1.1" evidence="7"/>
<comment type="similarity">
    <text evidence="3 7">Belongs to the MoeA family.</text>
</comment>
<dbReference type="STRING" id="64702.SAMN05443377_1359"/>
<dbReference type="GO" id="GO:0061599">
    <property type="term" value="F:molybdopterin molybdotransferase activity"/>
    <property type="evidence" value="ECO:0007669"/>
    <property type="project" value="UniProtKB-UniRule"/>
</dbReference>
<dbReference type="Pfam" id="PF00994">
    <property type="entry name" value="MoCF_biosynth"/>
    <property type="match status" value="1"/>
</dbReference>
<dbReference type="Pfam" id="PF03454">
    <property type="entry name" value="MoeA_C"/>
    <property type="match status" value="1"/>
</dbReference>
<dbReference type="InterPro" id="IPR005110">
    <property type="entry name" value="MoeA_linker/N"/>
</dbReference>
<evidence type="ECO:0000313" key="10">
    <source>
        <dbReference type="Proteomes" id="UP000198815"/>
    </source>
</evidence>
<protein>
    <recommendedName>
        <fullName evidence="7">Molybdopterin molybdenumtransferase</fullName>
        <ecNumber evidence="7">2.10.1.1</ecNumber>
    </recommendedName>
</protein>
<dbReference type="GO" id="GO:0046872">
    <property type="term" value="F:metal ion binding"/>
    <property type="evidence" value="ECO:0007669"/>
    <property type="project" value="UniProtKB-UniRule"/>
</dbReference>
<dbReference type="SUPFAM" id="SSF53218">
    <property type="entry name" value="Molybdenum cofactor biosynthesis proteins"/>
    <property type="match status" value="1"/>
</dbReference>
<feature type="domain" description="MoaB/Mog" evidence="8">
    <location>
        <begin position="196"/>
        <end position="335"/>
    </location>
</feature>
<dbReference type="RefSeq" id="WP_245725850.1">
    <property type="nucleotide sequence ID" value="NZ_FOGZ01000035.1"/>
</dbReference>
<keyword evidence="4 7" id="KW-0500">Molybdenum</keyword>
<evidence type="ECO:0000256" key="1">
    <source>
        <dbReference type="ARBA" id="ARBA00002901"/>
    </source>
</evidence>
<comment type="pathway">
    <text evidence="2 7">Cofactor biosynthesis; molybdopterin biosynthesis.</text>
</comment>
<dbReference type="AlphaFoldDB" id="A0A1H9U2C4"/>
<organism evidence="9 10">
    <name type="scientific">Propionibacterium cyclohexanicum</name>
    <dbReference type="NCBI Taxonomy" id="64702"/>
    <lineage>
        <taxon>Bacteria</taxon>
        <taxon>Bacillati</taxon>
        <taxon>Actinomycetota</taxon>
        <taxon>Actinomycetes</taxon>
        <taxon>Propionibacteriales</taxon>
        <taxon>Propionibacteriaceae</taxon>
        <taxon>Propionibacterium</taxon>
    </lineage>
</organism>
<keyword evidence="10" id="KW-1185">Reference proteome</keyword>
<dbReference type="Pfam" id="PF03453">
    <property type="entry name" value="MoeA_N"/>
    <property type="match status" value="1"/>
</dbReference>
<dbReference type="Gene3D" id="3.90.105.10">
    <property type="entry name" value="Molybdopterin biosynthesis moea protein, domain 2"/>
    <property type="match status" value="1"/>
</dbReference>
<dbReference type="PANTHER" id="PTHR10192:SF5">
    <property type="entry name" value="GEPHYRIN"/>
    <property type="match status" value="1"/>
</dbReference>
<dbReference type="CDD" id="cd00887">
    <property type="entry name" value="MoeA"/>
    <property type="match status" value="1"/>
</dbReference>
<dbReference type="GO" id="GO:0005829">
    <property type="term" value="C:cytosol"/>
    <property type="evidence" value="ECO:0007669"/>
    <property type="project" value="TreeGrafter"/>
</dbReference>
<dbReference type="NCBIfam" id="NF045515">
    <property type="entry name" value="Glp_gephyrin"/>
    <property type="match status" value="1"/>
</dbReference>
<comment type="cofactor">
    <cofactor evidence="7">
        <name>Mg(2+)</name>
        <dbReference type="ChEBI" id="CHEBI:18420"/>
    </cofactor>
</comment>
<dbReference type="Gene3D" id="3.40.980.10">
    <property type="entry name" value="MoaB/Mog-like domain"/>
    <property type="match status" value="1"/>
</dbReference>
<dbReference type="NCBIfam" id="TIGR00177">
    <property type="entry name" value="molyb_syn"/>
    <property type="match status" value="1"/>
</dbReference>
<evidence type="ECO:0000256" key="7">
    <source>
        <dbReference type="RuleBase" id="RU365090"/>
    </source>
</evidence>
<dbReference type="FunFam" id="2.170.190.11:FF:000001">
    <property type="entry name" value="Molybdopterin molybdenumtransferase"/>
    <property type="match status" value="1"/>
</dbReference>
<gene>
    <name evidence="9" type="ORF">SAMN05443377_1359</name>
</gene>
<evidence type="ECO:0000259" key="8">
    <source>
        <dbReference type="SMART" id="SM00852"/>
    </source>
</evidence>
<dbReference type="InterPro" id="IPR036135">
    <property type="entry name" value="MoeA_linker/N_sf"/>
</dbReference>
<accession>A0A1H9U2C4</accession>
<sequence>MNALLEIAEHRALVEAVARPLPTVPRRLLGEVGSTEPNCFGTILAEPLEALLPVPPFTNSAMDGFAVRHADIAAASESEPVRLPVAGDIAAGDTAEHEVEPGTAWRIMTGALLPRGADTVVRVEHTDHQGSIRELPATVGIRKAPKQGANVRQRGEDVSVGTVVLKAGRLLDAAALACAVSVGHGQARIHPRPQVGIITTGDELVSPGDRPRPGQVPDSNGIMLTALVAQAGGTLVVRTRAKDDPDALRARLETWPQVDLIVTAGGISEGAYEVVRQAFTSPTMRFHHVRQQPGGPQGVGTFEVHGRQIPVLCLPGNPVSAFVCFHLYVAGAIGMMATRRTDSRPRRHDVVVSAGWSSPVGKTQFTPVSLLASTVAPVHRLVSGSHLIASLPQADGLAIVPAGIDHVSPGDHLRFINTREGNLSD</sequence>
<keyword evidence="7" id="KW-0479">Metal-binding</keyword>
<name>A0A1H9U2C4_9ACTN</name>
<dbReference type="Proteomes" id="UP000198815">
    <property type="component" value="Unassembled WGS sequence"/>
</dbReference>
<comment type="catalytic activity">
    <reaction evidence="6">
        <text>adenylyl-molybdopterin + molybdate = Mo-molybdopterin + AMP + H(+)</text>
        <dbReference type="Rhea" id="RHEA:35047"/>
        <dbReference type="ChEBI" id="CHEBI:15378"/>
        <dbReference type="ChEBI" id="CHEBI:36264"/>
        <dbReference type="ChEBI" id="CHEBI:62727"/>
        <dbReference type="ChEBI" id="CHEBI:71302"/>
        <dbReference type="ChEBI" id="CHEBI:456215"/>
        <dbReference type="EC" id="2.10.1.1"/>
    </reaction>
</comment>
<dbReference type="UniPathway" id="UPA00344"/>
<proteinExistence type="inferred from homology"/>
<dbReference type="SUPFAM" id="SSF63867">
    <property type="entry name" value="MoeA C-terminal domain-like"/>
    <property type="match status" value="1"/>
</dbReference>
<dbReference type="InterPro" id="IPR036425">
    <property type="entry name" value="MoaB/Mog-like_dom_sf"/>
</dbReference>
<evidence type="ECO:0000256" key="6">
    <source>
        <dbReference type="ARBA" id="ARBA00047317"/>
    </source>
</evidence>